<feature type="region of interest" description="Disordered" evidence="2">
    <location>
        <begin position="1383"/>
        <end position="1525"/>
    </location>
</feature>
<feature type="compositionally biased region" description="Basic residues" evidence="2">
    <location>
        <begin position="1289"/>
        <end position="1304"/>
    </location>
</feature>
<dbReference type="GO" id="GO:0008745">
    <property type="term" value="F:N-acetylmuramoyl-L-alanine amidase activity"/>
    <property type="evidence" value="ECO:0007669"/>
    <property type="project" value="InterPro"/>
</dbReference>
<name>A0A699GE69_TANCI</name>
<feature type="compositionally biased region" description="Gly residues" evidence="2">
    <location>
        <begin position="1737"/>
        <end position="1747"/>
    </location>
</feature>
<reference evidence="4" key="1">
    <citation type="journal article" date="2019" name="Sci. Rep.">
        <title>Draft genome of Tanacetum cinerariifolium, the natural source of mosquito coil.</title>
        <authorList>
            <person name="Yamashiro T."/>
            <person name="Shiraishi A."/>
            <person name="Satake H."/>
            <person name="Nakayama K."/>
        </authorList>
    </citation>
    <scope>NUCLEOTIDE SEQUENCE</scope>
</reference>
<feature type="compositionally biased region" description="Basic residues" evidence="2">
    <location>
        <begin position="1607"/>
        <end position="1627"/>
    </location>
</feature>
<feature type="compositionally biased region" description="Basic residues" evidence="2">
    <location>
        <begin position="185"/>
        <end position="197"/>
    </location>
</feature>
<feature type="region of interest" description="Disordered" evidence="2">
    <location>
        <begin position="780"/>
        <end position="821"/>
    </location>
</feature>
<dbReference type="InterPro" id="IPR003439">
    <property type="entry name" value="ABC_transporter-like_ATP-bd"/>
</dbReference>
<feature type="compositionally biased region" description="Low complexity" evidence="2">
    <location>
        <begin position="677"/>
        <end position="691"/>
    </location>
</feature>
<feature type="compositionally biased region" description="Basic residues" evidence="2">
    <location>
        <begin position="1137"/>
        <end position="1147"/>
    </location>
</feature>
<dbReference type="Pfam" id="PF00005">
    <property type="entry name" value="ABC_tran"/>
    <property type="match status" value="1"/>
</dbReference>
<dbReference type="CDD" id="cd06583">
    <property type="entry name" value="PGRP"/>
    <property type="match status" value="1"/>
</dbReference>
<protein>
    <submittedName>
        <fullName evidence="4">Probable transport protein, chloroplastic</fullName>
    </submittedName>
</protein>
<dbReference type="InterPro" id="IPR050093">
    <property type="entry name" value="ABC_SmlMolc_Importer"/>
</dbReference>
<feature type="compositionally biased region" description="Basic residues" evidence="2">
    <location>
        <begin position="1397"/>
        <end position="1407"/>
    </location>
</feature>
<feature type="compositionally biased region" description="Basic residues" evidence="2">
    <location>
        <begin position="1447"/>
        <end position="1462"/>
    </location>
</feature>
<feature type="region of interest" description="Disordered" evidence="2">
    <location>
        <begin position="283"/>
        <end position="310"/>
    </location>
</feature>
<dbReference type="Pfam" id="PF09084">
    <property type="entry name" value="NMT1"/>
    <property type="match status" value="1"/>
</dbReference>
<dbReference type="SUPFAM" id="SSF52540">
    <property type="entry name" value="P-loop containing nucleoside triphosphate hydrolases"/>
    <property type="match status" value="1"/>
</dbReference>
<sequence length="2028" mass="217143">MQAIIAGELDVGTTASEAAISGRAGGAPIYVVAGFAKGGARLVGRSDLALKSARDLKGRRVGVTRGGIQEVLLLAELHKHGLTASDQPGKDVRLVFLAYADLNQALLGKNIDAMMQSEPQSSQAINKGFGNEIIKPYDTPIGEPDLYRAAGHGRKIRARSRVQGPDHQGRLRRRHRQFAVHLRHHARAHPDHHRHHVQDRGGAHEPAAGGKRVGRRGPDRAGAGDRAVASRRPPAVGEPASAAVAAGGDGKMAGLPAAAATVRPCPGQLAVVGRLGRADHGFHRQPVPGGGGLCHRRRAGAADRPGHGRQPARVRLAQPAGAAAAADSAHCLHPAVDPVVRAGQSAGRVPDRAGSVLSRADEHDCGRAPGGRHLFARGAQPGGVRQHHVPARDPARCRAVHPVGRADRHRHRLHRGHRVRDDRGKQRPGIPHSRSARVLLVGQDHCRHDHHRHAGPGHRRRHEQAEQPSAALAPRPGEPMTSTLNQAHITVSGVSKIFKTAERDVVALQDIDLQIPQGQFVCLLGPSGCGKSTLLNAIAGFAPPTAGTITADGQLVAGPGPERGMVFQEYALFPWMTVADNIGFGLEIKGRDRAAIKATVDQLLAILSLGDFRNRYPKDLSGGMRQRVAIARHRGSDLPGRPHRGHDVPPRHRQARPAGGPAAPARPGRRPLQHPQARAGPAGDGGTTTPPQRRTEDGCRRLTDGVNWRDANLFVPRSHRAVHPVRRPAIAPGRAHLRSDRGRLAGAWRRAVDRRRGRRLAAARVCRHAVVGAMGVGGRVLAGKPQFRPRRPAPPGDAGRRPHRRAAGDLPRQPDRAGRQDAAVRLAHRRGHARLQHAHHCRLPRRADGLAGGAAARGHRQEKLFIGRARPVARAADHGKAVVPHDRHRFYPAHAHRVVRHRVFGAAVRPGAQDGHEPYHFLGGFDLSGGLRHPQQDSWRPKTPGRKVQGGPGAGAGAAARRRRAARSAGRHHVLATYCCRCRGRRRDHARMRAVRRVLPGRRGAPLPGAGAGADRLRPGHHLAALCRRRRLAQRPGHSLPVSAGRHRHPGAAGAGAVRHRAGRPVHAVRGRAADAGNGGGAGAAAHRLVWRRVFCRRAGGQPHGRAPDRPGGTGHPARRGNRRAAGRQPAGDGQRGRRRAGGRRRGPGVGRQSRRPADAGTGRAQPVGVSRAGAAGGGICRMARRSGAGHGLHHHQAVFQYPPQGALCGRGHGRCRRHGRRGDRAQRDLPAGCERNRGPRPATETGVDGAPYRQHRARGAQSAVGHRSRQCAAGGRHRRPRPATPAAHRGRQRPAREPHRRGHPAAVAQVARAVRAAGAGRFPGRAARGIHRHPWTARRCDRAVGGGGDGRAFRPAAPARGGRQPGGQRAALRQRQAGIGAPGLAAAAAPDGAARAGRRSRHRRRARLDYEYRSDSHGAGAQSSGRFVITRPARTAGTDPAENGARRRQRRHRGARARAAGRTHVPAGAHRHAPARRPGAGTGRRVRLHRQAGGARSTAADGALGAARGRNQRGAGAASGRRFRHGQSFKRRLWRDCRAARPDRAAGAVDGADCHPRRIGQRQGAGRARNPRPQFARRPPVHCRQLRRDPRSADGGRVFRLPQGRVHGRRGRARRFFPGRQRRHADARRGGRPAAGDAGETAARDPGAARRIPAGPVLPPQRDRAGGAAAARPPGRPAGAGGRHPRTPGRQRPPRHAGAGRAGGAGRLPLSRQRARTGKHPGTGAGLCRRRRDRSGGPGAQGGAGRGRPRRGAPRCRALGRPVRPSPREFAREFAREFTRLPDRHRARYHSKGAGADAVQPHPGRAAAGHQLSPVALSNAEIEHPGTRSMSGAVPVDPDGWWPSATRYDSPFVDARPDPHDITLLVIHNISLPGGRFGGPHVSDMFTGRLDYNIDPSFENLRGLRVSSHFFIRRDGRVMQYASANDRAWHAGVSAFRGREKCNDFSIGVELEGSDHAPFEAAQYAALGVLTGALLERYPIADVQGHEHIAPGRKTDPGPCFEWQTYHDCCPRLVPANPGLRVGNGLP</sequence>
<dbReference type="PANTHER" id="PTHR42781:SF8">
    <property type="entry name" value="BICARBONATE TRANSPORT ATP-BINDING PROTEIN CMPC"/>
    <property type="match status" value="1"/>
</dbReference>
<dbReference type="Pfam" id="PF01510">
    <property type="entry name" value="Amidase_2"/>
    <property type="match status" value="1"/>
</dbReference>
<evidence type="ECO:0000256" key="2">
    <source>
        <dbReference type="SAM" id="MobiDB-lite"/>
    </source>
</evidence>
<evidence type="ECO:0000259" key="3">
    <source>
        <dbReference type="PROSITE" id="PS50893"/>
    </source>
</evidence>
<feature type="region of interest" description="Disordered" evidence="2">
    <location>
        <begin position="633"/>
        <end position="700"/>
    </location>
</feature>
<feature type="compositionally biased region" description="Low complexity" evidence="2">
    <location>
        <begin position="1354"/>
        <end position="1371"/>
    </location>
</feature>
<feature type="region of interest" description="Disordered" evidence="2">
    <location>
        <begin position="1545"/>
        <end position="1771"/>
    </location>
</feature>
<dbReference type="PROSITE" id="PS50893">
    <property type="entry name" value="ABC_TRANSPORTER_2"/>
    <property type="match status" value="1"/>
</dbReference>
<feature type="compositionally biased region" description="Basic residues" evidence="2">
    <location>
        <begin position="1684"/>
        <end position="1696"/>
    </location>
</feature>
<evidence type="ECO:0000313" key="4">
    <source>
        <dbReference type="EMBL" id="GEU28100.1"/>
    </source>
</evidence>
<dbReference type="Gene3D" id="3.40.80.10">
    <property type="entry name" value="Peptidoglycan recognition protein-like"/>
    <property type="match status" value="1"/>
</dbReference>
<feature type="compositionally biased region" description="Basic and acidic residues" evidence="2">
    <location>
        <begin position="1408"/>
        <end position="1417"/>
    </location>
</feature>
<gene>
    <name evidence="4" type="ORF">Tci_000078</name>
</gene>
<comment type="caution">
    <text evidence="4">The sequence shown here is derived from an EMBL/GenBank/DDBJ whole genome shotgun (WGS) entry which is preliminary data.</text>
</comment>
<dbReference type="InterPro" id="IPR036505">
    <property type="entry name" value="Amidase/PGRP_sf"/>
</dbReference>
<dbReference type="GO" id="GO:0016887">
    <property type="term" value="F:ATP hydrolysis activity"/>
    <property type="evidence" value="ECO:0007669"/>
    <property type="project" value="InterPro"/>
</dbReference>
<feature type="compositionally biased region" description="Basic residues" evidence="2">
    <location>
        <begin position="448"/>
        <end position="462"/>
    </location>
</feature>
<feature type="compositionally biased region" description="Low complexity" evidence="2">
    <location>
        <begin position="1562"/>
        <end position="1574"/>
    </location>
</feature>
<feature type="region of interest" description="Disordered" evidence="2">
    <location>
        <begin position="185"/>
        <end position="242"/>
    </location>
</feature>
<dbReference type="PANTHER" id="PTHR42781">
    <property type="entry name" value="SPERMIDINE/PUTRESCINE IMPORT ATP-BINDING PROTEIN POTA"/>
    <property type="match status" value="1"/>
</dbReference>
<organism evidence="4">
    <name type="scientific">Tanacetum cinerariifolium</name>
    <name type="common">Dalmatian daisy</name>
    <name type="synonym">Chrysanthemum cinerariifolium</name>
    <dbReference type="NCBI Taxonomy" id="118510"/>
    <lineage>
        <taxon>Eukaryota</taxon>
        <taxon>Viridiplantae</taxon>
        <taxon>Streptophyta</taxon>
        <taxon>Embryophyta</taxon>
        <taxon>Tracheophyta</taxon>
        <taxon>Spermatophyta</taxon>
        <taxon>Magnoliopsida</taxon>
        <taxon>eudicotyledons</taxon>
        <taxon>Gunneridae</taxon>
        <taxon>Pentapetalae</taxon>
        <taxon>asterids</taxon>
        <taxon>campanulids</taxon>
        <taxon>Asterales</taxon>
        <taxon>Asteraceae</taxon>
        <taxon>Asteroideae</taxon>
        <taxon>Anthemideae</taxon>
        <taxon>Anthemidinae</taxon>
        <taxon>Tanacetum</taxon>
    </lineage>
</organism>
<feature type="compositionally biased region" description="Low complexity" evidence="2">
    <location>
        <begin position="1496"/>
        <end position="1521"/>
    </location>
</feature>
<feature type="region of interest" description="Disordered" evidence="2">
    <location>
        <begin position="448"/>
        <end position="482"/>
    </location>
</feature>
<keyword evidence="1" id="KW-0813">Transport</keyword>
<dbReference type="InterPro" id="IPR027417">
    <property type="entry name" value="P-loop_NTPase"/>
</dbReference>
<dbReference type="Gene3D" id="3.40.190.10">
    <property type="entry name" value="Periplasmic binding protein-like II"/>
    <property type="match status" value="2"/>
</dbReference>
<feature type="region of interest" description="Disordered" evidence="2">
    <location>
        <begin position="403"/>
        <end position="436"/>
    </location>
</feature>
<dbReference type="InterPro" id="IPR015168">
    <property type="entry name" value="SsuA/THI5"/>
</dbReference>
<feature type="region of interest" description="Disordered" evidence="2">
    <location>
        <begin position="1341"/>
        <end position="1371"/>
    </location>
</feature>
<dbReference type="SMART" id="SM00644">
    <property type="entry name" value="Ami_2"/>
    <property type="match status" value="1"/>
</dbReference>
<dbReference type="GO" id="GO:0009253">
    <property type="term" value="P:peptidoglycan catabolic process"/>
    <property type="evidence" value="ECO:0007669"/>
    <property type="project" value="InterPro"/>
</dbReference>
<feature type="compositionally biased region" description="Low complexity" evidence="2">
    <location>
        <begin position="656"/>
        <end position="666"/>
    </location>
</feature>
<feature type="region of interest" description="Disordered" evidence="2">
    <location>
        <begin position="932"/>
        <end position="968"/>
    </location>
</feature>
<dbReference type="SUPFAM" id="SSF53850">
    <property type="entry name" value="Periplasmic binding protein-like II"/>
    <property type="match status" value="1"/>
</dbReference>
<proteinExistence type="predicted"/>
<feature type="domain" description="ABC transporter" evidence="3">
    <location>
        <begin position="489"/>
        <end position="716"/>
    </location>
</feature>
<feature type="compositionally biased region" description="Basic residues" evidence="2">
    <location>
        <begin position="1117"/>
        <end position="1126"/>
    </location>
</feature>
<dbReference type="InterPro" id="IPR002502">
    <property type="entry name" value="Amidase_domain"/>
</dbReference>
<feature type="region of interest" description="Disordered" evidence="2">
    <location>
        <begin position="1034"/>
        <end position="1063"/>
    </location>
</feature>
<dbReference type="GO" id="GO:0005524">
    <property type="term" value="F:ATP binding"/>
    <property type="evidence" value="ECO:0007669"/>
    <property type="project" value="InterPro"/>
</dbReference>
<feature type="compositionally biased region" description="Low complexity" evidence="2">
    <location>
        <begin position="224"/>
        <end position="242"/>
    </location>
</feature>
<feature type="compositionally biased region" description="Basic residues" evidence="2">
    <location>
        <begin position="407"/>
        <end position="418"/>
    </location>
</feature>
<dbReference type="SUPFAM" id="SSF55846">
    <property type="entry name" value="N-acetylmuramoyl-L-alanine amidase-like"/>
    <property type="match status" value="1"/>
</dbReference>
<feature type="compositionally biased region" description="Low complexity" evidence="2">
    <location>
        <begin position="1383"/>
        <end position="1396"/>
    </location>
</feature>
<feature type="region of interest" description="Disordered" evidence="2">
    <location>
        <begin position="1213"/>
        <end position="1308"/>
    </location>
</feature>
<feature type="compositionally biased region" description="Basic residues" evidence="2">
    <location>
        <begin position="1213"/>
        <end position="1222"/>
    </location>
</feature>
<dbReference type="NCBIfam" id="NF008758">
    <property type="entry name" value="PRK11789.1"/>
    <property type="match status" value="1"/>
</dbReference>
<dbReference type="EMBL" id="BKCJ010000001">
    <property type="protein sequence ID" value="GEU28100.1"/>
    <property type="molecule type" value="Genomic_DNA"/>
</dbReference>
<accession>A0A699GE69</accession>
<feature type="region of interest" description="Disordered" evidence="2">
    <location>
        <begin position="1099"/>
        <end position="1174"/>
    </location>
</feature>
<dbReference type="Gene3D" id="3.40.50.300">
    <property type="entry name" value="P-loop containing nucleotide triphosphate hydrolases"/>
    <property type="match status" value="1"/>
</dbReference>
<evidence type="ECO:0000256" key="1">
    <source>
        <dbReference type="ARBA" id="ARBA00022448"/>
    </source>
</evidence>
<feature type="region of interest" description="Disordered" evidence="2">
    <location>
        <begin position="1791"/>
        <end position="1810"/>
    </location>
</feature>